<dbReference type="EMBL" id="JBBWUH010000004">
    <property type="protein sequence ID" value="KAK8169879.1"/>
    <property type="molecule type" value="Genomic_DNA"/>
</dbReference>
<evidence type="ECO:0000313" key="4">
    <source>
        <dbReference type="Proteomes" id="UP001456524"/>
    </source>
</evidence>
<name>A0ABR1XWT5_9PEZI</name>
<gene>
    <name evidence="3" type="ORF">IWX90DRAFT_191797</name>
</gene>
<reference evidence="3 4" key="1">
    <citation type="journal article" date="2022" name="G3 (Bethesda)">
        <title>Enemy or ally: a genomic approach to elucidate the lifestyle of Phyllosticta citrichinaensis.</title>
        <authorList>
            <person name="Buijs V.A."/>
            <person name="Groenewald J.Z."/>
            <person name="Haridas S."/>
            <person name="LaButti K.M."/>
            <person name="Lipzen A."/>
            <person name="Martin F.M."/>
            <person name="Barry K."/>
            <person name="Grigoriev I.V."/>
            <person name="Crous P.W."/>
            <person name="Seidl M.F."/>
        </authorList>
    </citation>
    <scope>NUCLEOTIDE SEQUENCE [LARGE SCALE GENOMIC DNA]</scope>
    <source>
        <strain evidence="3 4">CBS 129764</strain>
    </source>
</reference>
<proteinExistence type="predicted"/>
<evidence type="ECO:0008006" key="5">
    <source>
        <dbReference type="Google" id="ProtNLM"/>
    </source>
</evidence>
<evidence type="ECO:0000256" key="2">
    <source>
        <dbReference type="SAM" id="SignalP"/>
    </source>
</evidence>
<keyword evidence="2" id="KW-0732">Signal</keyword>
<organism evidence="3 4">
    <name type="scientific">Phyllosticta citrichinensis</name>
    <dbReference type="NCBI Taxonomy" id="1130410"/>
    <lineage>
        <taxon>Eukaryota</taxon>
        <taxon>Fungi</taxon>
        <taxon>Dikarya</taxon>
        <taxon>Ascomycota</taxon>
        <taxon>Pezizomycotina</taxon>
        <taxon>Dothideomycetes</taxon>
        <taxon>Dothideomycetes incertae sedis</taxon>
        <taxon>Botryosphaeriales</taxon>
        <taxon>Phyllostictaceae</taxon>
        <taxon>Phyllosticta</taxon>
    </lineage>
</organism>
<accession>A0ABR1XWT5</accession>
<dbReference type="Proteomes" id="UP001456524">
    <property type="component" value="Unassembled WGS sequence"/>
</dbReference>
<protein>
    <recommendedName>
        <fullName evidence="5">Secreted protein</fullName>
    </recommendedName>
</protein>
<feature type="region of interest" description="Disordered" evidence="1">
    <location>
        <begin position="31"/>
        <end position="98"/>
    </location>
</feature>
<evidence type="ECO:0000256" key="1">
    <source>
        <dbReference type="SAM" id="MobiDB-lite"/>
    </source>
</evidence>
<evidence type="ECO:0000313" key="3">
    <source>
        <dbReference type="EMBL" id="KAK8169879.1"/>
    </source>
</evidence>
<feature type="signal peptide" evidence="2">
    <location>
        <begin position="1"/>
        <end position="20"/>
    </location>
</feature>
<sequence>MYRRLLHLFPILFFSDCASTVNESTALIARKQSKHLADKQTSREGRGGYDKSKNPNKRPTDPSQTPNGQKEKGDGTRLHRRKTKSVVYERENDSPSAC</sequence>
<comment type="caution">
    <text evidence="3">The sequence shown here is derived from an EMBL/GenBank/DDBJ whole genome shotgun (WGS) entry which is preliminary data.</text>
</comment>
<feature type="compositionally biased region" description="Basic and acidic residues" evidence="1">
    <location>
        <begin position="35"/>
        <end position="53"/>
    </location>
</feature>
<keyword evidence="4" id="KW-1185">Reference proteome</keyword>
<feature type="chain" id="PRO_5045359774" description="Secreted protein" evidence="2">
    <location>
        <begin position="21"/>
        <end position="98"/>
    </location>
</feature>
<feature type="compositionally biased region" description="Basic and acidic residues" evidence="1">
    <location>
        <begin position="87"/>
        <end position="98"/>
    </location>
</feature>